<feature type="domain" description="AB hydrolase-1" evidence="2">
    <location>
        <begin position="85"/>
        <end position="188"/>
    </location>
</feature>
<dbReference type="eggNOG" id="COG1073">
    <property type="taxonomic scope" value="Bacteria"/>
</dbReference>
<feature type="transmembrane region" description="Helical" evidence="1">
    <location>
        <begin position="20"/>
        <end position="35"/>
    </location>
</feature>
<dbReference type="PRINTS" id="PR00111">
    <property type="entry name" value="ABHYDROLASE"/>
</dbReference>
<dbReference type="Gene3D" id="3.40.50.1820">
    <property type="entry name" value="alpha/beta hydrolase"/>
    <property type="match status" value="1"/>
</dbReference>
<reference evidence="3" key="1">
    <citation type="submission" date="2005-08" db="EMBL/GenBank/DDBJ databases">
        <title>Complete sequence of chromosome 2 of Ralstonia eutropha JMP134.</title>
        <authorList>
            <person name="Copeland A."/>
            <person name="Lucas S."/>
            <person name="Lapidus A."/>
            <person name="Barry K."/>
            <person name="Detter J.C."/>
            <person name="Glavina T."/>
            <person name="Hammon N."/>
            <person name="Israni S."/>
            <person name="Pitluck S."/>
            <person name="Goltsman E."/>
            <person name="Martinez M."/>
            <person name="Schmutz J."/>
            <person name="Larimer F."/>
            <person name="Land M."/>
            <person name="Lykidis A."/>
            <person name="Richardson P."/>
        </authorList>
    </citation>
    <scope>NUCLEOTIDE SEQUENCE [LARGE SCALE GENOMIC DNA]</scope>
    <source>
        <strain evidence="3">JMP134</strain>
    </source>
</reference>
<evidence type="ECO:0000313" key="3">
    <source>
        <dbReference type="EMBL" id="AAZ62823.1"/>
    </source>
</evidence>
<dbReference type="PANTHER" id="PTHR12277:SF79">
    <property type="entry name" value="XAA-PRO DIPEPTIDYL-PEPTIDASE-RELATED"/>
    <property type="match status" value="1"/>
</dbReference>
<dbReference type="HOGENOM" id="CLU_029375_2_1_4"/>
<gene>
    <name evidence="3" type="ordered locus">Reut_B3465</name>
</gene>
<evidence type="ECO:0000259" key="2">
    <source>
        <dbReference type="Pfam" id="PF00561"/>
    </source>
</evidence>
<keyword evidence="1" id="KW-0472">Membrane</keyword>
<sequence>MTLAKALPMQVRLALRRTPLIAALIYCVILVWMYVRQDHFIYFPVTADESLWREKAVEAKARIIPGLNAIVVEPPVVDASTKTALFFHGNDGNAFERLSLAKVFNTRGYRLVLAEYPGFGPNRGKPSQATIVPSAMALMREISQRWPGRVTLVGESLGSGVAAQVAAAMPERVDRLVLITPFSSLRETAARKMWFIPVRLLLKSPFDSSVALANYHGLSAVLVAGQDELVGPQAGLALQKQLASRGSSTLLVLPTATHNTWISGMTDAHWDQLLMARTAISSAPLMPLQATGR</sequence>
<evidence type="ECO:0000256" key="1">
    <source>
        <dbReference type="SAM" id="Phobius"/>
    </source>
</evidence>
<protein>
    <recommendedName>
        <fullName evidence="2">AB hydrolase-1 domain-containing protein</fullName>
    </recommendedName>
</protein>
<dbReference type="STRING" id="264198.Reut_B3465"/>
<dbReference type="Pfam" id="PF00561">
    <property type="entry name" value="Abhydrolase_1"/>
    <property type="match status" value="1"/>
</dbReference>
<dbReference type="SUPFAM" id="SSF53474">
    <property type="entry name" value="alpha/beta-Hydrolases"/>
    <property type="match status" value="1"/>
</dbReference>
<accession>Q46VK5</accession>
<name>Q46VK5_CUPPJ</name>
<dbReference type="OrthoDB" id="9777090at2"/>
<dbReference type="InterPro" id="IPR000073">
    <property type="entry name" value="AB_hydrolase_1"/>
</dbReference>
<keyword evidence="1" id="KW-0812">Transmembrane</keyword>
<dbReference type="KEGG" id="reu:Reut_B3465"/>
<dbReference type="PANTHER" id="PTHR12277">
    <property type="entry name" value="ALPHA/BETA HYDROLASE DOMAIN-CONTAINING PROTEIN"/>
    <property type="match status" value="1"/>
</dbReference>
<dbReference type="EMBL" id="CP000091">
    <property type="protein sequence ID" value="AAZ62823.1"/>
    <property type="molecule type" value="Genomic_DNA"/>
</dbReference>
<dbReference type="AlphaFoldDB" id="Q46VK5"/>
<keyword evidence="1" id="KW-1133">Transmembrane helix</keyword>
<organism evidence="3">
    <name type="scientific">Cupriavidus pinatubonensis (strain JMP 134 / LMG 1197)</name>
    <name type="common">Cupriavidus necator (strain JMP 134)</name>
    <dbReference type="NCBI Taxonomy" id="264198"/>
    <lineage>
        <taxon>Bacteria</taxon>
        <taxon>Pseudomonadati</taxon>
        <taxon>Pseudomonadota</taxon>
        <taxon>Betaproteobacteria</taxon>
        <taxon>Burkholderiales</taxon>
        <taxon>Burkholderiaceae</taxon>
        <taxon>Cupriavidus</taxon>
    </lineage>
</organism>
<dbReference type="InterPro" id="IPR029058">
    <property type="entry name" value="AB_hydrolase_fold"/>
</dbReference>
<proteinExistence type="predicted"/>